<feature type="domain" description="Soluble ligand binding" evidence="18">
    <location>
        <begin position="549"/>
        <end position="589"/>
    </location>
</feature>
<feature type="coiled-coil region" evidence="15">
    <location>
        <begin position="246"/>
        <end position="305"/>
    </location>
</feature>
<evidence type="ECO:0000256" key="5">
    <source>
        <dbReference type="ARBA" id="ARBA00022597"/>
    </source>
</evidence>
<dbReference type="Gene3D" id="3.10.560.10">
    <property type="entry name" value="Outer membrane lipoprotein wza domain like"/>
    <property type="match status" value="2"/>
</dbReference>
<protein>
    <recommendedName>
        <fullName evidence="22">Soluble ligand binding domain-containing protein</fullName>
    </recommendedName>
</protein>
<keyword evidence="7" id="KW-0732">Signal</keyword>
<dbReference type="GO" id="GO:0009279">
    <property type="term" value="C:cell outer membrane"/>
    <property type="evidence" value="ECO:0007669"/>
    <property type="project" value="UniProtKB-SubCell"/>
</dbReference>
<gene>
    <name evidence="20" type="ORF">CSA56_10455</name>
</gene>
<dbReference type="PROSITE" id="PS51257">
    <property type="entry name" value="PROKAR_LIPOPROTEIN"/>
    <property type="match status" value="1"/>
</dbReference>
<dbReference type="EMBL" id="PDSK01000095">
    <property type="protein sequence ID" value="PIE33738.1"/>
    <property type="molecule type" value="Genomic_DNA"/>
</dbReference>
<evidence type="ECO:0000256" key="13">
    <source>
        <dbReference type="ARBA" id="ARBA00023237"/>
    </source>
</evidence>
<dbReference type="PANTHER" id="PTHR33619:SF3">
    <property type="entry name" value="POLYSACCHARIDE EXPORT PROTEIN GFCE-RELATED"/>
    <property type="match status" value="1"/>
</dbReference>
<keyword evidence="12" id="KW-0564">Palmitate</keyword>
<keyword evidence="11" id="KW-0472">Membrane</keyword>
<dbReference type="Pfam" id="PF02563">
    <property type="entry name" value="Poly_export"/>
    <property type="match status" value="1"/>
</dbReference>
<name>A0A2G6KDJ0_9BACT</name>
<evidence type="ECO:0000313" key="20">
    <source>
        <dbReference type="EMBL" id="PIE33738.1"/>
    </source>
</evidence>
<evidence type="ECO:0000313" key="21">
    <source>
        <dbReference type="Proteomes" id="UP000230821"/>
    </source>
</evidence>
<dbReference type="Proteomes" id="UP000230821">
    <property type="component" value="Unassembled WGS sequence"/>
</dbReference>
<dbReference type="GO" id="GO:0046930">
    <property type="term" value="C:pore complex"/>
    <property type="evidence" value="ECO:0007669"/>
    <property type="project" value="UniProtKB-KW"/>
</dbReference>
<sequence>MKLLKLCCVFILGVFVLVGCGSISLEDGVSEQSIASEGQDSKGGTPSSATTIVGVSKKSVKDKPGVTRVVLSLNKKASYATSREGNQLIVNVFNAQMTASMKQLEVRDPVVKSIVAKQVGSSVKNIIELVSPDIAYTPSTSTDPYQILIDIWQISPKAVSQKDGGTISSTAVPGPVKKIDIESTDLTPSDPKKTTLETSPVTRFSASETMPEDMPAQLEWFSEKLSAVLQERERIKQELFEVEKSVAVKDSMIQVLERKVKEANNRIVEIEEEMIKVKSTTSLVEQNEQAMRQELQAVLDQLEGKSVEPSSLQSDGDLQKILPKIAALQDEKNSLSLAHDQVGSLKERLDSLLTERDGLRAQNETMLVEVDSLKGQVAKMASVEQQLRVKEQELNRIRKAVGMTTSPAVVTAPVVSAQPIDTGGKGISDISTLSVADTQAEDKQAETTENTQLVLENLIQQQITSQGPTEEYILGPDDMIQIKVLNEDNLDKTVTVSTDGFITYPLLGDLRVDGLTTAQLDAQITTLLEREYLVNPEVLVDVLKPRSKKVYIMGMVKQPGYQELQGDHRLLGTMLNAGGPTSFSTEARILRLPKGELSGGGEALAPIVTDLASLFVDGDQTQNVLLEDGDVVMVAAKGAKGQAAVSGDVPTLGPQQFYVVGSVEKPGIYTYQENDTVLDAILRAGGFSEFASRNGTKVVRELDGKTKTFQVKMKDVMESGEMEKNIVIMPGDMIIVPESFF</sequence>
<keyword evidence="15" id="KW-0175">Coiled coil</keyword>
<comment type="caution">
    <text evidence="20">The sequence shown here is derived from an EMBL/GenBank/DDBJ whole genome shotgun (WGS) entry which is preliminary data.</text>
</comment>
<dbReference type="InterPro" id="IPR049712">
    <property type="entry name" value="Poly_export"/>
</dbReference>
<dbReference type="GO" id="GO:0015159">
    <property type="term" value="F:polysaccharide transmembrane transporter activity"/>
    <property type="evidence" value="ECO:0007669"/>
    <property type="project" value="InterPro"/>
</dbReference>
<keyword evidence="10" id="KW-0626">Porin</keyword>
<keyword evidence="4" id="KW-1134">Transmembrane beta strand</keyword>
<proteinExistence type="inferred from homology"/>
<dbReference type="GO" id="GO:0015288">
    <property type="term" value="F:porin activity"/>
    <property type="evidence" value="ECO:0007669"/>
    <property type="project" value="UniProtKB-KW"/>
</dbReference>
<evidence type="ECO:0000259" key="18">
    <source>
        <dbReference type="Pfam" id="PF10531"/>
    </source>
</evidence>
<reference evidence="20 21" key="1">
    <citation type="submission" date="2017-10" db="EMBL/GenBank/DDBJ databases">
        <title>Novel microbial diversity and functional potential in the marine mammal oral microbiome.</title>
        <authorList>
            <person name="Dudek N.K."/>
            <person name="Sun C.L."/>
            <person name="Burstein D."/>
            <person name="Kantor R.S."/>
            <person name="Aliaga Goltsman D.S."/>
            <person name="Bik E.M."/>
            <person name="Thomas B.C."/>
            <person name="Banfield J.F."/>
            <person name="Relman D.A."/>
        </authorList>
    </citation>
    <scope>NUCLEOTIDE SEQUENCE [LARGE SCALE GENOMIC DNA]</scope>
    <source>
        <strain evidence="20">DOLJORAL78_47_16</strain>
    </source>
</reference>
<evidence type="ECO:0000256" key="4">
    <source>
        <dbReference type="ARBA" id="ARBA00022452"/>
    </source>
</evidence>
<evidence type="ECO:0000256" key="2">
    <source>
        <dbReference type="ARBA" id="ARBA00009450"/>
    </source>
</evidence>
<keyword evidence="5" id="KW-0762">Sugar transport</keyword>
<dbReference type="GO" id="GO:0006811">
    <property type="term" value="P:monoatomic ion transport"/>
    <property type="evidence" value="ECO:0007669"/>
    <property type="project" value="UniProtKB-KW"/>
</dbReference>
<comment type="similarity">
    <text evidence="2">Belongs to the BexD/CtrA/VexA family.</text>
</comment>
<dbReference type="Pfam" id="PF22461">
    <property type="entry name" value="SLBB_2"/>
    <property type="match status" value="1"/>
</dbReference>
<keyword evidence="6" id="KW-0812">Transmembrane</keyword>
<feature type="domain" description="Polysaccharide export protein N-terminal" evidence="17">
    <location>
        <begin position="468"/>
        <end position="542"/>
    </location>
</feature>
<organism evidence="20 21">
    <name type="scientific">candidate division KSB3 bacterium</name>
    <dbReference type="NCBI Taxonomy" id="2044937"/>
    <lineage>
        <taxon>Bacteria</taxon>
        <taxon>candidate division KSB3</taxon>
    </lineage>
</organism>
<evidence type="ECO:0000256" key="14">
    <source>
        <dbReference type="ARBA" id="ARBA00023288"/>
    </source>
</evidence>
<evidence type="ECO:0000256" key="6">
    <source>
        <dbReference type="ARBA" id="ARBA00022692"/>
    </source>
</evidence>
<dbReference type="Pfam" id="PF10531">
    <property type="entry name" value="SLBB"/>
    <property type="match status" value="1"/>
</dbReference>
<evidence type="ECO:0000256" key="8">
    <source>
        <dbReference type="ARBA" id="ARBA00023047"/>
    </source>
</evidence>
<evidence type="ECO:0000256" key="16">
    <source>
        <dbReference type="SAM" id="MobiDB-lite"/>
    </source>
</evidence>
<keyword evidence="8" id="KW-0625">Polysaccharide transport</keyword>
<evidence type="ECO:0000256" key="15">
    <source>
        <dbReference type="SAM" id="Coils"/>
    </source>
</evidence>
<feature type="domain" description="SLBB" evidence="19">
    <location>
        <begin position="655"/>
        <end position="736"/>
    </location>
</feature>
<keyword evidence="3" id="KW-0813">Transport</keyword>
<evidence type="ECO:0000256" key="7">
    <source>
        <dbReference type="ARBA" id="ARBA00022729"/>
    </source>
</evidence>
<feature type="compositionally biased region" description="Polar residues" evidence="16">
    <location>
        <begin position="196"/>
        <end position="208"/>
    </location>
</feature>
<evidence type="ECO:0000256" key="12">
    <source>
        <dbReference type="ARBA" id="ARBA00023139"/>
    </source>
</evidence>
<evidence type="ECO:0000256" key="10">
    <source>
        <dbReference type="ARBA" id="ARBA00023114"/>
    </source>
</evidence>
<dbReference type="InterPro" id="IPR054765">
    <property type="entry name" value="SLBB_dom"/>
</dbReference>
<dbReference type="Gene3D" id="3.30.1950.10">
    <property type="entry name" value="wza like domain"/>
    <property type="match status" value="1"/>
</dbReference>
<keyword evidence="14" id="KW-0449">Lipoprotein</keyword>
<dbReference type="InterPro" id="IPR003715">
    <property type="entry name" value="Poly_export_N"/>
</dbReference>
<dbReference type="AlphaFoldDB" id="A0A2G6KDJ0"/>
<keyword evidence="9" id="KW-0406">Ion transport</keyword>
<feature type="region of interest" description="Disordered" evidence="16">
    <location>
        <begin position="184"/>
        <end position="209"/>
    </location>
</feature>
<evidence type="ECO:0000259" key="19">
    <source>
        <dbReference type="Pfam" id="PF22461"/>
    </source>
</evidence>
<evidence type="ECO:0000259" key="17">
    <source>
        <dbReference type="Pfam" id="PF02563"/>
    </source>
</evidence>
<evidence type="ECO:0000256" key="1">
    <source>
        <dbReference type="ARBA" id="ARBA00004571"/>
    </source>
</evidence>
<evidence type="ECO:0000256" key="11">
    <source>
        <dbReference type="ARBA" id="ARBA00023136"/>
    </source>
</evidence>
<keyword evidence="13" id="KW-0998">Cell outer membrane</keyword>
<comment type="subcellular location">
    <subcellularLocation>
        <location evidence="1">Cell outer membrane</location>
        <topology evidence="1">Multi-pass membrane protein</topology>
    </subcellularLocation>
</comment>
<evidence type="ECO:0000256" key="3">
    <source>
        <dbReference type="ARBA" id="ARBA00022448"/>
    </source>
</evidence>
<evidence type="ECO:0008006" key="22">
    <source>
        <dbReference type="Google" id="ProtNLM"/>
    </source>
</evidence>
<dbReference type="PANTHER" id="PTHR33619">
    <property type="entry name" value="POLYSACCHARIDE EXPORT PROTEIN GFCE-RELATED"/>
    <property type="match status" value="1"/>
</dbReference>
<evidence type="ECO:0000256" key="9">
    <source>
        <dbReference type="ARBA" id="ARBA00023065"/>
    </source>
</evidence>
<feature type="coiled-coil region" evidence="15">
    <location>
        <begin position="342"/>
        <end position="400"/>
    </location>
</feature>
<accession>A0A2G6KDJ0</accession>
<dbReference type="InterPro" id="IPR019554">
    <property type="entry name" value="Soluble_ligand-bd"/>
</dbReference>